<feature type="region of interest" description="Disordered" evidence="11">
    <location>
        <begin position="158"/>
        <end position="215"/>
    </location>
</feature>
<evidence type="ECO:0000256" key="2">
    <source>
        <dbReference type="ARBA" id="ARBA00022737"/>
    </source>
</evidence>
<feature type="compositionally biased region" description="Basic and acidic residues" evidence="11">
    <location>
        <begin position="242"/>
        <end position="255"/>
    </location>
</feature>
<sequence>MATRLERLVLLLDTGSTATVRATAAQQIGEIQKQQPQQLYNLLGRVLVHLRSAEWQTRIAAGLAVEAIASNVPQWEPPAPLPGDAYPAHAADAADEWMLTFDTFDVTNVVKNGAPLLSSAGKEFDVDHPHLDPKERIALQKKELRTRLGMGSDHLNNLLDDDDVSTPNAAEVAKPKNQQTAQELLEKHRPSITEEDPNLSGLSARQKASLKRKMRLGKEKGAKVRILEVSATKYKSGPPSDIKSETKAVKIKTDPDTDEPEPSPSTNTVVIGSNGKPATVAESSDEWPFEGLCEQLCLDLFSPKWQLRHGAAIGLRGLLKVHGSGAGKLIGLSRKVNLGRHRAWLEDVAIRLLCVLALDRFGDYGSDQAVAPVRETAAQSLGVVMQLGEADLCLRMVNEGLLKLLEASGESTGSHTGASAGREKGWQVRHGALVGLKYWMAVRTDLLENVLKVSDTSAAYTGAFAAIINALRDHDDDVRAVASSALLPVCDTVVGILPVQTVYKSIVLTLWNCLEELDDLTSATGSVMDLLAQLMMKPKIVRVMKEQSGNALHDFVPRLYPFFRHAIVAVRQAVLRTVGTFAAICSDGSDLGWVTTELLRLVFQNFIIEERPDIVQDTLDLWKKLMRLMGVDTRTKKKHSLTEITIGVLPSWFSLVMTPIGAPLDLRFFYAPSTELSNGKRSRMDDGFNVSPHDKAMAVQDLTVVSREDIIRGRLAGATALGALVYTLQSSGDPTSTAKISELITAYLNSCWAGHRVFCNVMIDEWAAFWEENTLMEGLPASADRAKFVDSSPMVGTLWENMVTALTQADSGVTLFYNELINPLTNVRTECENILAATLECGSKQPIPALPDLPSRPAPRTQTHFGDTFTVLIADHIVDQVIPHLVPRSNPANILEFMDDRVRSAKAVIEGFKENTRKLEVQVLASMASAVVRMSRLPAKANPVIRSLMHSVKEEANDNIQSRAARGVARYIDLTIRLGKPISISEKVLTNLKGFLCADPTVGLSNPVLLPLTSGILSLRDPAGAADSAANEKGAKKKGRPKASKVEASITSASKEIDAAAAATRDEEREKHIIESRGAAVAFQGVCAQFGAEVFQTIPKMWAMIADDVARLTHADNVASALADIQANPDFAMSLAQSLHLLASIIPHVHKDLRARIVTLLPGIAAALRAPLAIVRNMAARCLAVGTRTLTVPAMHVVVDHVLALLNDAKNPHHRQGAAECVLHIVNAMDHDILPYIIFLIVPILGRMSDPDEDVRFVSTNVFAQLVKLVPLESGVPDPEGFDQALVKQRQEERKFLGQLVGSEKVEEIHLPVPIKAELRGYQKDGISWLAFLNRYGLHGILCDDMGLGKTLQSICMLATDHHNRAERFARTGSPDAQHVPSLIVCPPTLTGHWKHEIKTFAEFMKPIIYAGAMSERATIRRQFANYDVVITSYEVLRNDIAELKDIRFNYCILDEGHMIKNPKTKLTQAVKSVTAMHRLILSGTPIQNNVLELWSLFDFLMPGFLGTERQFNERFSKPIQASRDAKSSSREQEKGALAMEALHKQVLPFLLRRMKEDVLHDLPPKIIQDYYCELSDLQKSLYEDFAKSQAKEGAEQILNGADADDATAGKKPKKSGHVFQALQYLRKLVNHPSLVINPSHPQYAKIQARLAVSKSSIKDLVHAPKIQALQQLLLDCGIGAEPAADGIGAGGVTATAAPHRALIFVQLRPMLDIIEHALLKKHMPSVSYLRMDGQTDPASRTNIVRKFNEDASIDVLLLTTHVGGLGLTLTGADTVIFVEHDWNPMKDLQAMDRAHRIGQKRVVNVYRLITKGTLEEKIMGLQKFKLNIASSVINQENSGLKSMDTDQILDLFSLGSSDQAAATKKKDANPHGHKPGASQILAELEELSDQTQYEDLNINEFLKGLK</sequence>
<keyword evidence="3" id="KW-0547">Nucleotide-binding</keyword>
<dbReference type="GO" id="GO:0016887">
    <property type="term" value="F:ATP hydrolysis activity"/>
    <property type="evidence" value="ECO:0007669"/>
    <property type="project" value="InterPro"/>
</dbReference>
<keyword evidence="7" id="KW-0238">DNA-binding</keyword>
<keyword evidence="8" id="KW-0539">Nucleus</keyword>
<dbReference type="InterPro" id="IPR044078">
    <property type="entry name" value="Mot1_ATP-bd"/>
</dbReference>
<evidence type="ECO:0000256" key="5">
    <source>
        <dbReference type="ARBA" id="ARBA00022806"/>
    </source>
</evidence>
<evidence type="ECO:0000256" key="7">
    <source>
        <dbReference type="ARBA" id="ARBA00023125"/>
    </source>
</evidence>
<evidence type="ECO:0000259" key="12">
    <source>
        <dbReference type="PROSITE" id="PS51192"/>
    </source>
</evidence>
<dbReference type="SUPFAM" id="SSF48371">
    <property type="entry name" value="ARM repeat"/>
    <property type="match status" value="1"/>
</dbReference>
<keyword evidence="2" id="KW-0677">Repeat</keyword>
<dbReference type="Pfam" id="PF12054">
    <property type="entry name" value="DUF3535"/>
    <property type="match status" value="1"/>
</dbReference>
<proteinExistence type="predicted"/>
<evidence type="ECO:0000313" key="15">
    <source>
        <dbReference type="Proteomes" id="UP001212152"/>
    </source>
</evidence>
<dbReference type="GO" id="GO:0004386">
    <property type="term" value="F:helicase activity"/>
    <property type="evidence" value="ECO:0007669"/>
    <property type="project" value="UniProtKB-KW"/>
</dbReference>
<comment type="caution">
    <text evidence="14">The sequence shown here is derived from an EMBL/GenBank/DDBJ whole genome shotgun (WGS) entry which is preliminary data.</text>
</comment>
<dbReference type="InterPro" id="IPR016024">
    <property type="entry name" value="ARM-type_fold"/>
</dbReference>
<dbReference type="GO" id="GO:0005634">
    <property type="term" value="C:nucleus"/>
    <property type="evidence" value="ECO:0007669"/>
    <property type="project" value="UniProtKB-SubCell"/>
</dbReference>
<dbReference type="Pfam" id="PF00176">
    <property type="entry name" value="SNF2-rel_dom"/>
    <property type="match status" value="1"/>
</dbReference>
<dbReference type="SUPFAM" id="SSF52540">
    <property type="entry name" value="P-loop containing nucleoside triphosphate hydrolases"/>
    <property type="match status" value="2"/>
</dbReference>
<dbReference type="InterPro" id="IPR011989">
    <property type="entry name" value="ARM-like"/>
</dbReference>
<dbReference type="Proteomes" id="UP001212152">
    <property type="component" value="Unassembled WGS sequence"/>
</dbReference>
<dbReference type="PROSITE" id="PS51194">
    <property type="entry name" value="HELICASE_CTER"/>
    <property type="match status" value="1"/>
</dbReference>
<feature type="domain" description="Helicase ATP-binding" evidence="12">
    <location>
        <begin position="1331"/>
        <end position="1504"/>
    </location>
</feature>
<organism evidence="14 15">
    <name type="scientific">Geranomyces variabilis</name>
    <dbReference type="NCBI Taxonomy" id="109894"/>
    <lineage>
        <taxon>Eukaryota</taxon>
        <taxon>Fungi</taxon>
        <taxon>Fungi incertae sedis</taxon>
        <taxon>Chytridiomycota</taxon>
        <taxon>Chytridiomycota incertae sedis</taxon>
        <taxon>Chytridiomycetes</taxon>
        <taxon>Spizellomycetales</taxon>
        <taxon>Powellomycetaceae</taxon>
        <taxon>Geranomyces</taxon>
    </lineage>
</organism>
<accession>A0AAD5TIC8</accession>
<dbReference type="Gene3D" id="3.40.50.10810">
    <property type="entry name" value="Tandem AAA-ATPase domain"/>
    <property type="match status" value="1"/>
</dbReference>
<evidence type="ECO:0000256" key="9">
    <source>
        <dbReference type="ARBA" id="ARBA00073046"/>
    </source>
</evidence>
<feature type="region of interest" description="Disordered" evidence="11">
    <location>
        <begin position="1028"/>
        <end position="1048"/>
    </location>
</feature>
<evidence type="ECO:0000256" key="8">
    <source>
        <dbReference type="ARBA" id="ARBA00023242"/>
    </source>
</evidence>
<dbReference type="SMART" id="SM00487">
    <property type="entry name" value="DEXDc"/>
    <property type="match status" value="1"/>
</dbReference>
<keyword evidence="5" id="KW-0347">Helicase</keyword>
<name>A0AAD5TIC8_9FUNG</name>
<evidence type="ECO:0000313" key="14">
    <source>
        <dbReference type="EMBL" id="KAJ3177407.1"/>
    </source>
</evidence>
<reference evidence="14" key="1">
    <citation type="submission" date="2020-05" db="EMBL/GenBank/DDBJ databases">
        <title>Phylogenomic resolution of chytrid fungi.</title>
        <authorList>
            <person name="Stajich J.E."/>
            <person name="Amses K."/>
            <person name="Simmons R."/>
            <person name="Seto K."/>
            <person name="Myers J."/>
            <person name="Bonds A."/>
            <person name="Quandt C.A."/>
            <person name="Barry K."/>
            <person name="Liu P."/>
            <person name="Grigoriev I."/>
            <person name="Longcore J.E."/>
            <person name="James T.Y."/>
        </authorList>
    </citation>
    <scope>NUCLEOTIDE SEQUENCE</scope>
    <source>
        <strain evidence="14">JEL0379</strain>
    </source>
</reference>
<protein>
    <recommendedName>
        <fullName evidence="9">TATA-binding protein-associated factor mot1</fullName>
    </recommendedName>
    <alternativeName>
        <fullName evidence="10">Modifier of transcription 1</fullName>
    </alternativeName>
</protein>
<evidence type="ECO:0000256" key="3">
    <source>
        <dbReference type="ARBA" id="ARBA00022741"/>
    </source>
</evidence>
<dbReference type="SMART" id="SM00490">
    <property type="entry name" value="HELICc"/>
    <property type="match status" value="1"/>
</dbReference>
<evidence type="ECO:0000259" key="13">
    <source>
        <dbReference type="PROSITE" id="PS51194"/>
    </source>
</evidence>
<dbReference type="Gene3D" id="3.40.50.300">
    <property type="entry name" value="P-loop containing nucleotide triphosphate hydrolases"/>
    <property type="match status" value="1"/>
</dbReference>
<dbReference type="FunFam" id="3.40.50.10810:FF:000009">
    <property type="entry name" value="B-TFIID TATA-box-binding protein-associated factor 1"/>
    <property type="match status" value="1"/>
</dbReference>
<dbReference type="FunFam" id="3.40.50.300:FF:000428">
    <property type="entry name" value="TATA-binding protein-associated factor 172"/>
    <property type="match status" value="1"/>
</dbReference>
<dbReference type="PROSITE" id="PS51192">
    <property type="entry name" value="HELICASE_ATP_BIND_1"/>
    <property type="match status" value="1"/>
</dbReference>
<dbReference type="GO" id="GO:0003677">
    <property type="term" value="F:DNA binding"/>
    <property type="evidence" value="ECO:0007669"/>
    <property type="project" value="UniProtKB-KW"/>
</dbReference>
<evidence type="ECO:0000256" key="4">
    <source>
        <dbReference type="ARBA" id="ARBA00022801"/>
    </source>
</evidence>
<dbReference type="EMBL" id="JADGJQ010000033">
    <property type="protein sequence ID" value="KAJ3177407.1"/>
    <property type="molecule type" value="Genomic_DNA"/>
</dbReference>
<dbReference type="InterPro" id="IPR049730">
    <property type="entry name" value="SNF2/RAD54-like_C"/>
</dbReference>
<evidence type="ECO:0000256" key="11">
    <source>
        <dbReference type="SAM" id="MobiDB-lite"/>
    </source>
</evidence>
<dbReference type="CDD" id="cd18793">
    <property type="entry name" value="SF2_C_SNF"/>
    <property type="match status" value="1"/>
</dbReference>
<dbReference type="InterPro" id="IPR022707">
    <property type="entry name" value="Mot1_central_dom"/>
</dbReference>
<feature type="domain" description="Helicase C-terminal" evidence="13">
    <location>
        <begin position="1669"/>
        <end position="1849"/>
    </location>
</feature>
<dbReference type="Pfam" id="PF00271">
    <property type="entry name" value="Helicase_C"/>
    <property type="match status" value="1"/>
</dbReference>
<keyword evidence="4" id="KW-0378">Hydrolase</keyword>
<keyword evidence="15" id="KW-1185">Reference proteome</keyword>
<feature type="region of interest" description="Disordered" evidence="11">
    <location>
        <begin position="233"/>
        <end position="274"/>
    </location>
</feature>
<keyword evidence="6" id="KW-0067">ATP-binding</keyword>
<dbReference type="GO" id="GO:0005524">
    <property type="term" value="F:ATP binding"/>
    <property type="evidence" value="ECO:0007669"/>
    <property type="project" value="UniProtKB-KW"/>
</dbReference>
<dbReference type="Gene3D" id="1.25.10.10">
    <property type="entry name" value="Leucine-rich Repeat Variant"/>
    <property type="match status" value="2"/>
</dbReference>
<dbReference type="InterPro" id="IPR014001">
    <property type="entry name" value="Helicase_ATP-bd"/>
</dbReference>
<evidence type="ECO:0000256" key="1">
    <source>
        <dbReference type="ARBA" id="ARBA00004123"/>
    </source>
</evidence>
<dbReference type="PANTHER" id="PTHR36498:SF1">
    <property type="entry name" value="TATA-BINDING PROTEIN-ASSOCIATED FACTOR 172"/>
    <property type="match status" value="1"/>
</dbReference>
<dbReference type="PANTHER" id="PTHR36498">
    <property type="entry name" value="TATA-BINDING PROTEIN-ASSOCIATED FACTOR 172"/>
    <property type="match status" value="1"/>
</dbReference>
<dbReference type="InterPro" id="IPR038718">
    <property type="entry name" value="SNF2-like_sf"/>
</dbReference>
<dbReference type="GO" id="GO:0017025">
    <property type="term" value="F:TBP-class protein binding"/>
    <property type="evidence" value="ECO:0007669"/>
    <property type="project" value="InterPro"/>
</dbReference>
<comment type="subcellular location">
    <subcellularLocation>
        <location evidence="1">Nucleus</location>
    </subcellularLocation>
</comment>
<dbReference type="CDD" id="cd17999">
    <property type="entry name" value="DEXHc_Mot1"/>
    <property type="match status" value="1"/>
</dbReference>
<dbReference type="InterPro" id="IPR027417">
    <property type="entry name" value="P-loop_NTPase"/>
</dbReference>
<gene>
    <name evidence="14" type="primary">MOT1</name>
    <name evidence="14" type="ORF">HDU87_004426</name>
</gene>
<evidence type="ECO:0000256" key="6">
    <source>
        <dbReference type="ARBA" id="ARBA00022840"/>
    </source>
</evidence>
<evidence type="ECO:0000256" key="10">
    <source>
        <dbReference type="ARBA" id="ARBA00081329"/>
    </source>
</evidence>
<dbReference type="InterPro" id="IPR000330">
    <property type="entry name" value="SNF2_N"/>
</dbReference>
<dbReference type="InterPro" id="IPR001650">
    <property type="entry name" value="Helicase_C-like"/>
</dbReference>
<dbReference type="InterPro" id="IPR044972">
    <property type="entry name" value="Mot1"/>
</dbReference>